<keyword evidence="3" id="KW-1185">Reference proteome</keyword>
<dbReference type="Proteomes" id="UP000070284">
    <property type="component" value="Unassembled WGS sequence"/>
</dbReference>
<feature type="compositionally biased region" description="Basic and acidic residues" evidence="1">
    <location>
        <begin position="1"/>
        <end position="23"/>
    </location>
</feature>
<name>A0A133UM27_9EURY</name>
<feature type="region of interest" description="Disordered" evidence="1">
    <location>
        <begin position="1"/>
        <end position="54"/>
    </location>
</feature>
<feature type="compositionally biased region" description="Basic and acidic residues" evidence="1">
    <location>
        <begin position="39"/>
        <end position="51"/>
    </location>
</feature>
<protein>
    <submittedName>
        <fullName evidence="2">Uncharacterized protein</fullName>
    </submittedName>
</protein>
<comment type="caution">
    <text evidence="2">The sequence shown here is derived from an EMBL/GenBank/DDBJ whole genome shotgun (WGS) entry which is preliminary data.</text>
</comment>
<evidence type="ECO:0000313" key="2">
    <source>
        <dbReference type="EMBL" id="KXA95263.1"/>
    </source>
</evidence>
<proteinExistence type="predicted"/>
<accession>A0A133UM27</accession>
<sequence length="148" mass="16952">MEFELWRERAMGSESEEIPKLEVPEQEDIWEKLKKKARSSSDKPPDWDPEKGGWLLGTVKRTGEGENNRFAAVRVSKDSVRAKRKTGEGEYENVTVQPGEEILLWEVKDLSDFFDKIRAGLKIAVQYTGEVKTSDGHKAKLYDHAVEE</sequence>
<dbReference type="AlphaFoldDB" id="A0A133UM27"/>
<gene>
    <name evidence="2" type="ORF">AKJ65_02180</name>
</gene>
<organism evidence="2 3">
    <name type="scientific">candidate division MSBL1 archaeon SCGC-AAA259E19</name>
    <dbReference type="NCBI Taxonomy" id="1698264"/>
    <lineage>
        <taxon>Archaea</taxon>
        <taxon>Methanobacteriati</taxon>
        <taxon>Methanobacteriota</taxon>
        <taxon>candidate division MSBL1</taxon>
    </lineage>
</organism>
<evidence type="ECO:0000256" key="1">
    <source>
        <dbReference type="SAM" id="MobiDB-lite"/>
    </source>
</evidence>
<reference evidence="2 3" key="1">
    <citation type="journal article" date="2016" name="Sci. Rep.">
        <title>Metabolic traits of an uncultured archaeal lineage -MSBL1- from brine pools of the Red Sea.</title>
        <authorList>
            <person name="Mwirichia R."/>
            <person name="Alam I."/>
            <person name="Rashid M."/>
            <person name="Vinu M."/>
            <person name="Ba-Alawi W."/>
            <person name="Anthony Kamau A."/>
            <person name="Kamanda Ngugi D."/>
            <person name="Goker M."/>
            <person name="Klenk H.P."/>
            <person name="Bajic V."/>
            <person name="Stingl U."/>
        </authorList>
    </citation>
    <scope>NUCLEOTIDE SEQUENCE [LARGE SCALE GENOMIC DNA]</scope>
    <source>
        <strain evidence="2">SCGC-AAA259E19</strain>
    </source>
</reference>
<dbReference type="EMBL" id="LHXO01000020">
    <property type="protein sequence ID" value="KXA95263.1"/>
    <property type="molecule type" value="Genomic_DNA"/>
</dbReference>
<evidence type="ECO:0000313" key="3">
    <source>
        <dbReference type="Proteomes" id="UP000070284"/>
    </source>
</evidence>